<evidence type="ECO:0000313" key="2">
    <source>
        <dbReference type="Proteomes" id="UP001150904"/>
    </source>
</evidence>
<proteinExistence type="predicted"/>
<organism evidence="1 2">
    <name type="scientific">Penicillium cinerascens</name>
    <dbReference type="NCBI Taxonomy" id="70096"/>
    <lineage>
        <taxon>Eukaryota</taxon>
        <taxon>Fungi</taxon>
        <taxon>Dikarya</taxon>
        <taxon>Ascomycota</taxon>
        <taxon>Pezizomycotina</taxon>
        <taxon>Eurotiomycetes</taxon>
        <taxon>Eurotiomycetidae</taxon>
        <taxon>Eurotiales</taxon>
        <taxon>Aspergillaceae</taxon>
        <taxon>Penicillium</taxon>
    </lineage>
</organism>
<evidence type="ECO:0000313" key="1">
    <source>
        <dbReference type="EMBL" id="KAJ5191292.1"/>
    </source>
</evidence>
<dbReference type="EMBL" id="JAPQKR010000016">
    <property type="protein sequence ID" value="KAJ5191292.1"/>
    <property type="molecule type" value="Genomic_DNA"/>
</dbReference>
<dbReference type="RefSeq" id="XP_058304232.1">
    <property type="nucleotide sequence ID" value="XM_058457333.1"/>
</dbReference>
<keyword evidence="2" id="KW-1185">Reference proteome</keyword>
<name>A0A9W9J847_9EURO</name>
<dbReference type="Proteomes" id="UP001150904">
    <property type="component" value="Unassembled WGS sequence"/>
</dbReference>
<sequence>MNAPEHDTDGPPPYSARDPYLTAVSSTITNANGARLTAIPTSYHIHRGLFGGYKILKDDSAQEFRVKVHKVRLPDMVVLRETSLLTGAEVAHVKFLEQSNGCDIGIFRQPGVKGSIDWTRIAGDRRMSAVVPRLDANGAVIANTSVRRTFIWKGISTMTLEDEKSGMLAATVQEVANLQSLIAVVEIGVPFGEPFLILVLTAYLALYEKLRMIDKVPVGYDVGRHVIGGHVIGGHATGGHATGAHAFQANFAGAVGFAGTGGFAGGSFGGGGA</sequence>
<dbReference type="GeneID" id="83184634"/>
<reference evidence="1" key="2">
    <citation type="journal article" date="2023" name="IMA Fungus">
        <title>Comparative genomic study of the Penicillium genus elucidates a diverse pangenome and 15 lateral gene transfer events.</title>
        <authorList>
            <person name="Petersen C."/>
            <person name="Sorensen T."/>
            <person name="Nielsen M.R."/>
            <person name="Sondergaard T.E."/>
            <person name="Sorensen J.L."/>
            <person name="Fitzpatrick D.A."/>
            <person name="Frisvad J.C."/>
            <person name="Nielsen K.L."/>
        </authorList>
    </citation>
    <scope>NUCLEOTIDE SEQUENCE</scope>
    <source>
        <strain evidence="1">IBT 15544</strain>
    </source>
</reference>
<dbReference type="OrthoDB" id="3431997at2759"/>
<gene>
    <name evidence="1" type="ORF">N7498_010277</name>
</gene>
<protein>
    <submittedName>
        <fullName evidence="1">Uncharacterized protein</fullName>
    </submittedName>
</protein>
<reference evidence="1" key="1">
    <citation type="submission" date="2022-12" db="EMBL/GenBank/DDBJ databases">
        <authorList>
            <person name="Petersen C."/>
        </authorList>
    </citation>
    <scope>NUCLEOTIDE SEQUENCE</scope>
    <source>
        <strain evidence="1">IBT 15544</strain>
    </source>
</reference>
<dbReference type="AlphaFoldDB" id="A0A9W9J847"/>
<comment type="caution">
    <text evidence="1">The sequence shown here is derived from an EMBL/GenBank/DDBJ whole genome shotgun (WGS) entry which is preliminary data.</text>
</comment>
<accession>A0A9W9J847</accession>